<feature type="transmembrane region" description="Helical" evidence="1">
    <location>
        <begin position="82"/>
        <end position="101"/>
    </location>
</feature>
<dbReference type="Proteomes" id="UP000785613">
    <property type="component" value="Unassembled WGS sequence"/>
</dbReference>
<name>A0ABX0LL23_9BURK</name>
<dbReference type="EMBL" id="VUYU01000012">
    <property type="protein sequence ID" value="NHZ35578.1"/>
    <property type="molecule type" value="Genomic_DNA"/>
</dbReference>
<evidence type="ECO:0000256" key="1">
    <source>
        <dbReference type="SAM" id="Phobius"/>
    </source>
</evidence>
<comment type="caution">
    <text evidence="2">The sequence shown here is derived from an EMBL/GenBank/DDBJ whole genome shotgun (WGS) entry which is preliminary data.</text>
</comment>
<protein>
    <recommendedName>
        <fullName evidence="4">DUF805 domain-containing protein</fullName>
    </recommendedName>
</protein>
<sequence>MNAHSSLPDTHAARPEQRALLWNPDAAACWSLLFTPLFGTILLIRNWEALGEPKRAIQACWWFAACLVAFVLNFYISLLRDASLPLQTGPIILLLIWYIAVASPQERFVRERFGTDYARHSWAIALPCALVLLIAYLLGYRHLLAVFQQVH</sequence>
<accession>A0ABX0LL23</accession>
<keyword evidence="1" id="KW-0472">Membrane</keyword>
<evidence type="ECO:0000313" key="2">
    <source>
        <dbReference type="EMBL" id="NHZ35578.1"/>
    </source>
</evidence>
<dbReference type="RefSeq" id="WP_167226936.1">
    <property type="nucleotide sequence ID" value="NZ_VUYU01000012.1"/>
</dbReference>
<keyword evidence="3" id="KW-1185">Reference proteome</keyword>
<feature type="transmembrane region" description="Helical" evidence="1">
    <location>
        <begin position="122"/>
        <end position="140"/>
    </location>
</feature>
<proteinExistence type="predicted"/>
<keyword evidence="1" id="KW-0812">Transmembrane</keyword>
<reference evidence="2 3" key="1">
    <citation type="submission" date="2019-09" db="EMBL/GenBank/DDBJ databases">
        <title>Taxonomy of Antarctic Massilia spp.: description of Massilia rubra sp. nov., Massilia aquatica sp. nov., Massilia mucilaginosa sp. nov., Massilia frigida sp. nov. isolated from streams, lakes and regoliths.</title>
        <authorList>
            <person name="Holochova P."/>
            <person name="Sedlacek I."/>
            <person name="Kralova S."/>
            <person name="Maslanova I."/>
            <person name="Busse H.-J."/>
            <person name="Stankova E."/>
            <person name="Vrbovska V."/>
            <person name="Kovarovic V."/>
            <person name="Bartak M."/>
            <person name="Svec P."/>
            <person name="Pantucek R."/>
        </authorList>
    </citation>
    <scope>NUCLEOTIDE SEQUENCE [LARGE SCALE GENOMIC DNA]</scope>
    <source>
        <strain evidence="2 3">CCM 8692</strain>
    </source>
</reference>
<keyword evidence="1" id="KW-1133">Transmembrane helix</keyword>
<evidence type="ECO:0008006" key="4">
    <source>
        <dbReference type="Google" id="ProtNLM"/>
    </source>
</evidence>
<feature type="transmembrane region" description="Helical" evidence="1">
    <location>
        <begin position="20"/>
        <end position="44"/>
    </location>
</feature>
<evidence type="ECO:0000313" key="3">
    <source>
        <dbReference type="Proteomes" id="UP000785613"/>
    </source>
</evidence>
<organism evidence="2 3">
    <name type="scientific">Massilia rubra</name>
    <dbReference type="NCBI Taxonomy" id="2607910"/>
    <lineage>
        <taxon>Bacteria</taxon>
        <taxon>Pseudomonadati</taxon>
        <taxon>Pseudomonadota</taxon>
        <taxon>Betaproteobacteria</taxon>
        <taxon>Burkholderiales</taxon>
        <taxon>Oxalobacteraceae</taxon>
        <taxon>Telluria group</taxon>
        <taxon>Massilia</taxon>
    </lineage>
</organism>
<gene>
    <name evidence="2" type="ORF">F0185_18615</name>
</gene>
<feature type="transmembrane region" description="Helical" evidence="1">
    <location>
        <begin position="56"/>
        <end position="76"/>
    </location>
</feature>